<dbReference type="EMBL" id="CP000155">
    <property type="protein sequence ID" value="ABC31515.1"/>
    <property type="molecule type" value="Genomic_DNA"/>
</dbReference>
<dbReference type="PANTHER" id="PTHR41786:SF1">
    <property type="entry name" value="6-HYDROXYMETHYLPTERIN DIPHOSPHOKINASE MPTE-LIKE DOMAIN-CONTAINING PROTEIN"/>
    <property type="match status" value="1"/>
</dbReference>
<evidence type="ECO:0000313" key="4">
    <source>
        <dbReference type="Proteomes" id="UP000000238"/>
    </source>
</evidence>
<dbReference type="InterPro" id="IPR045376">
    <property type="entry name" value="Maf_N"/>
</dbReference>
<dbReference type="KEGG" id="hch:HCH_04821"/>
<feature type="domain" description="6-hydroxymethylpterin diphosphokinase MptE-like" evidence="1">
    <location>
        <begin position="265"/>
        <end position="434"/>
    </location>
</feature>
<evidence type="ECO:0000259" key="2">
    <source>
        <dbReference type="Pfam" id="PF20157"/>
    </source>
</evidence>
<gene>
    <name evidence="3" type="ordered locus">HCH_04821</name>
</gene>
<organism evidence="3 4">
    <name type="scientific">Hahella chejuensis (strain KCTC 2396)</name>
    <dbReference type="NCBI Taxonomy" id="349521"/>
    <lineage>
        <taxon>Bacteria</taxon>
        <taxon>Pseudomonadati</taxon>
        <taxon>Pseudomonadota</taxon>
        <taxon>Gammaproteobacteria</taxon>
        <taxon>Oceanospirillales</taxon>
        <taxon>Hahellaceae</taxon>
        <taxon>Hahella</taxon>
    </lineage>
</organism>
<dbReference type="Pfam" id="PF20157">
    <property type="entry name" value="Maf_flag10_N"/>
    <property type="match status" value="1"/>
</dbReference>
<dbReference type="STRING" id="349521.HCH_04821"/>
<dbReference type="HOGENOM" id="CLU_015666_0_0_6"/>
<sequence length="687" mass="78760">MTDQAEILKPFIERREKNLAYFKDHFPGIYKHFLNYQMKKAKLNIIPDIGEVDIHDEGRSVYGGKAKAYALNEIKEFTKVYSEGGKVVSIDPPFPGDYCFPRFFFKTADALIRKSPINKKNFNHFWLGDSYPCIVFLGCGVGYHIEAFLEQHKVNYAVIFEPNLDHFAASLYAVDWAEICKRYNGEEGRTIHFLLGGQEDEYSQWALLWNNLVTTPPAFPLATLFYNHRGLKSHDNLSEKVCDDLYVFLVSWGNYDDEVNQLNQAAHNIYSGVELLPPPVNDITDVPVCIVGAGPSLDLRIDQLREMQQRGALIISCGSSITALHPMGIRPDIHVELESDYQYVVGQLERLKDPEYLNSIKVIAPIHISPVVYQLFGERRAYIKEECGLATMFSEHGQIIRGGTPTCTNLGLAWALHYGFKNILLFGMDFGFTDRRHHHAQSSIYYDDDAHEAFKRSVDYDGQHVFQVEGVDGGSVLTSPQYFAAKRKAENSLRDYPERGKVYNFSHGAKIEGAEWVAPGPLPLSLTALSASSDKKQKVVDYLYASQHEKIPVDVLEKKRDRLNVLFGQFSDDVSTFLQAPITSKDEMNRVCNRINTYMEDRVQTKAKEFYFLLRGSIRHFLYIGFAHALAIQNDAERLTFMEEWRHTMLRFLLDVHKHFLQVMYKKFDLATDPWVRRSINDPDDFS</sequence>
<dbReference type="InterPro" id="IPR002826">
    <property type="entry name" value="MptE-like"/>
</dbReference>
<dbReference type="eggNOG" id="COG2604">
    <property type="taxonomic scope" value="Bacteria"/>
</dbReference>
<evidence type="ECO:0000259" key="1">
    <source>
        <dbReference type="Pfam" id="PF01973"/>
    </source>
</evidence>
<reference evidence="3 4" key="1">
    <citation type="journal article" date="2005" name="Nucleic Acids Res.">
        <title>Genomic blueprint of Hahella chejuensis, a marine microbe producing an algicidal agent.</title>
        <authorList>
            <person name="Jeong H."/>
            <person name="Yim J.H."/>
            <person name="Lee C."/>
            <person name="Choi S.-H."/>
            <person name="Park Y.K."/>
            <person name="Yoon S.H."/>
            <person name="Hur C.-G."/>
            <person name="Kang H.-Y."/>
            <person name="Kim D."/>
            <person name="Lee H.H."/>
            <person name="Park K.H."/>
            <person name="Park S.-H."/>
            <person name="Park H.-S."/>
            <person name="Lee H.K."/>
            <person name="Oh T.K."/>
            <person name="Kim J.F."/>
        </authorList>
    </citation>
    <scope>NUCLEOTIDE SEQUENCE [LARGE SCALE GENOMIC DNA]</scope>
    <source>
        <strain evidence="3 4">KCTC 2396</strain>
    </source>
</reference>
<feature type="domain" description="Glycosyltransferase Maf N-terminal" evidence="2">
    <location>
        <begin position="16"/>
        <end position="226"/>
    </location>
</feature>
<dbReference type="Proteomes" id="UP000000238">
    <property type="component" value="Chromosome"/>
</dbReference>
<dbReference type="OrthoDB" id="7254531at2"/>
<dbReference type="PANTHER" id="PTHR41786">
    <property type="entry name" value="MOTILITY ACCESSORY FACTOR MAF"/>
    <property type="match status" value="1"/>
</dbReference>
<protein>
    <submittedName>
        <fullName evidence="3">Uncharacterized protein conserved in bacteria</fullName>
    </submittedName>
</protein>
<dbReference type="Pfam" id="PF01973">
    <property type="entry name" value="MptE-like"/>
    <property type="match status" value="1"/>
</dbReference>
<dbReference type="AlphaFoldDB" id="Q2SCV9"/>
<evidence type="ECO:0000313" key="3">
    <source>
        <dbReference type="EMBL" id="ABC31515.1"/>
    </source>
</evidence>
<accession>Q2SCV9</accession>
<keyword evidence="4" id="KW-1185">Reference proteome</keyword>
<name>Q2SCV9_HAHCH</name>
<dbReference type="RefSeq" id="WP_011398580.1">
    <property type="nucleotide sequence ID" value="NC_007645.1"/>
</dbReference>
<proteinExistence type="predicted"/>